<organism evidence="9 10">
    <name type="scientific">Gallibacter intestinalis</name>
    <dbReference type="NCBI Taxonomy" id="2779356"/>
    <lineage>
        <taxon>Bacteria</taxon>
        <taxon>Bacillati</taxon>
        <taxon>Bacillota</taxon>
        <taxon>Clostridia</taxon>
        <taxon>Eubacteriales</taxon>
        <taxon>Eubacteriaceae</taxon>
        <taxon>Gallibacter</taxon>
    </lineage>
</organism>
<evidence type="ECO:0000313" key="10">
    <source>
        <dbReference type="Proteomes" id="UP001516588"/>
    </source>
</evidence>
<evidence type="ECO:0000256" key="6">
    <source>
        <dbReference type="ARBA" id="ARBA00022801"/>
    </source>
</evidence>
<dbReference type="EMBL" id="JADCKA010000004">
    <property type="protein sequence ID" value="MBE5035319.1"/>
    <property type="molecule type" value="Genomic_DNA"/>
</dbReference>
<keyword evidence="6 7" id="KW-0378">Hydrolase</keyword>
<proteinExistence type="inferred from homology"/>
<evidence type="ECO:0000256" key="4">
    <source>
        <dbReference type="ARBA" id="ARBA00022723"/>
    </source>
</evidence>
<keyword evidence="5 7" id="KW-0547">Nucleotide-binding</keyword>
<comment type="catalytic activity">
    <reaction evidence="1 7">
        <text>a ribonucleoside 5'-phosphate + H2O = a ribonucleoside + phosphate</text>
        <dbReference type="Rhea" id="RHEA:12484"/>
        <dbReference type="ChEBI" id="CHEBI:15377"/>
        <dbReference type="ChEBI" id="CHEBI:18254"/>
        <dbReference type="ChEBI" id="CHEBI:43474"/>
        <dbReference type="ChEBI" id="CHEBI:58043"/>
        <dbReference type="EC" id="3.1.3.5"/>
    </reaction>
</comment>
<comment type="subcellular location">
    <subcellularLocation>
        <location evidence="7">Cytoplasm</location>
    </subcellularLocation>
</comment>
<dbReference type="EC" id="3.1.3.5" evidence="7"/>
<dbReference type="GO" id="GO:0008254">
    <property type="term" value="F:3'-nucleotidase activity"/>
    <property type="evidence" value="ECO:0007669"/>
    <property type="project" value="UniProtKB-EC"/>
</dbReference>
<evidence type="ECO:0000259" key="8">
    <source>
        <dbReference type="Pfam" id="PF01975"/>
    </source>
</evidence>
<evidence type="ECO:0000256" key="2">
    <source>
        <dbReference type="ARBA" id="ARBA00011062"/>
    </source>
</evidence>
<evidence type="ECO:0000256" key="3">
    <source>
        <dbReference type="ARBA" id="ARBA00022490"/>
    </source>
</evidence>
<keyword evidence="4 7" id="KW-0479">Metal-binding</keyword>
<feature type="binding site" evidence="7">
    <location>
        <position position="8"/>
    </location>
    <ligand>
        <name>a divalent metal cation</name>
        <dbReference type="ChEBI" id="CHEBI:60240"/>
    </ligand>
</feature>
<dbReference type="NCBIfam" id="TIGR00087">
    <property type="entry name" value="surE"/>
    <property type="match status" value="1"/>
</dbReference>
<dbReference type="Gene3D" id="3.40.1210.10">
    <property type="entry name" value="Survival protein SurE-like phosphatase/nucleotidase"/>
    <property type="match status" value="1"/>
</dbReference>
<dbReference type="Proteomes" id="UP001516588">
    <property type="component" value="Unassembled WGS sequence"/>
</dbReference>
<dbReference type="PANTHER" id="PTHR30457:SF12">
    <property type="entry name" value="5'_3'-NUCLEOTIDASE SURE"/>
    <property type="match status" value="1"/>
</dbReference>
<dbReference type="Pfam" id="PF01975">
    <property type="entry name" value="SurE"/>
    <property type="match status" value="1"/>
</dbReference>
<keyword evidence="10" id="KW-1185">Reference proteome</keyword>
<dbReference type="HAMAP" id="MF_00060">
    <property type="entry name" value="SurE"/>
    <property type="match status" value="1"/>
</dbReference>
<comment type="cofactor">
    <cofactor evidence="7">
        <name>a divalent metal cation</name>
        <dbReference type="ChEBI" id="CHEBI:60240"/>
    </cofactor>
    <text evidence="7">Binds 1 divalent metal cation per subunit.</text>
</comment>
<protein>
    <recommendedName>
        <fullName evidence="7">5'-nucleotidase SurE</fullName>
        <ecNumber evidence="7">3.1.3.5</ecNumber>
    </recommendedName>
    <alternativeName>
        <fullName evidence="7">Nucleoside 5'-monophosphate phosphohydrolase</fullName>
    </alternativeName>
</protein>
<evidence type="ECO:0000256" key="1">
    <source>
        <dbReference type="ARBA" id="ARBA00000815"/>
    </source>
</evidence>
<evidence type="ECO:0000256" key="5">
    <source>
        <dbReference type="ARBA" id="ARBA00022741"/>
    </source>
</evidence>
<dbReference type="InterPro" id="IPR002828">
    <property type="entry name" value="SurE-like_Pase/nucleotidase"/>
</dbReference>
<comment type="caution">
    <text evidence="9">The sequence shown here is derived from an EMBL/GenBank/DDBJ whole genome shotgun (WGS) entry which is preliminary data.</text>
</comment>
<keyword evidence="3 7" id="KW-0963">Cytoplasm</keyword>
<dbReference type="InterPro" id="IPR036523">
    <property type="entry name" value="SurE-like_sf"/>
</dbReference>
<reference evidence="9 10" key="1">
    <citation type="submission" date="2020-10" db="EMBL/GenBank/DDBJ databases">
        <title>ChiBAC.</title>
        <authorList>
            <person name="Zenner C."/>
            <person name="Hitch T.C.A."/>
            <person name="Clavel T."/>
        </authorList>
    </citation>
    <scope>NUCLEOTIDE SEQUENCE [LARGE SCALE GENOMIC DNA]</scope>
    <source>
        <strain evidence="9 10">DSM 108706</strain>
    </source>
</reference>
<evidence type="ECO:0000313" key="9">
    <source>
        <dbReference type="EMBL" id="MBE5035319.1"/>
    </source>
</evidence>
<feature type="domain" description="Survival protein SurE-like phosphatase/nucleotidase" evidence="8">
    <location>
        <begin position="3"/>
        <end position="191"/>
    </location>
</feature>
<dbReference type="GO" id="GO:0008253">
    <property type="term" value="F:5'-nucleotidase activity"/>
    <property type="evidence" value="ECO:0007669"/>
    <property type="project" value="UniProtKB-EC"/>
</dbReference>
<dbReference type="PANTHER" id="PTHR30457">
    <property type="entry name" value="5'-NUCLEOTIDASE SURE"/>
    <property type="match status" value="1"/>
</dbReference>
<feature type="binding site" evidence="7">
    <location>
        <position position="9"/>
    </location>
    <ligand>
        <name>a divalent metal cation</name>
        <dbReference type="ChEBI" id="CHEBI:60240"/>
    </ligand>
</feature>
<sequence length="266" mass="28668">MKILVANDDGINAKGIRELTKALSQVAEVYVIAPDTQRSGASHSITMHKKLRFVPAKVEGATKAYSFTGTPADCVKMGLELLRRQNIMIDAVFAGINHGGNLGTDTLYSGTVGAAREGLVDGVFSVAVSVNSHEADDFGYACKLAVAAAKAFDKGMFPKPHEFMLNINVPNIDEDKIKGLKVAKLGIRDYDNWFNPVHLEDGSIEICYEGKPVSFDMANEIDLPADVLLMDMGYATVTPLGYELTAKNAAAIEETASYAVSVEFLK</sequence>
<dbReference type="InterPro" id="IPR030048">
    <property type="entry name" value="SurE"/>
</dbReference>
<feature type="binding site" evidence="7">
    <location>
        <position position="39"/>
    </location>
    <ligand>
        <name>a divalent metal cation</name>
        <dbReference type="ChEBI" id="CHEBI:60240"/>
    </ligand>
</feature>
<comment type="similarity">
    <text evidence="2 7">Belongs to the SurE nucleotidase family.</text>
</comment>
<name>A0ABR9QWS3_9FIRM</name>
<evidence type="ECO:0000256" key="7">
    <source>
        <dbReference type="HAMAP-Rule" id="MF_00060"/>
    </source>
</evidence>
<dbReference type="SUPFAM" id="SSF64167">
    <property type="entry name" value="SurE-like"/>
    <property type="match status" value="1"/>
</dbReference>
<accession>A0ABR9QWS3</accession>
<gene>
    <name evidence="7 9" type="primary">surE</name>
    <name evidence="9" type="ORF">INF20_03370</name>
</gene>
<dbReference type="RefSeq" id="WP_226384989.1">
    <property type="nucleotide sequence ID" value="NZ_JADCKA010000004.1"/>
</dbReference>
<comment type="function">
    <text evidence="7">Nucleotidase that shows phosphatase activity on nucleoside 5'-monophosphates.</text>
</comment>
<feature type="binding site" evidence="7">
    <location>
        <position position="97"/>
    </location>
    <ligand>
        <name>a divalent metal cation</name>
        <dbReference type="ChEBI" id="CHEBI:60240"/>
    </ligand>
</feature>